<keyword evidence="3" id="KW-1185">Reference proteome</keyword>
<dbReference type="eggNOG" id="COG0366">
    <property type="taxonomic scope" value="Bacteria"/>
</dbReference>
<dbReference type="Gene3D" id="3.90.400.10">
    <property type="entry name" value="Oligo-1,6-glucosidase, Domain 2"/>
    <property type="match status" value="1"/>
</dbReference>
<evidence type="ECO:0000313" key="3">
    <source>
        <dbReference type="Proteomes" id="UP000029431"/>
    </source>
</evidence>
<dbReference type="Pfam" id="PF00128">
    <property type="entry name" value="Alpha-amylase"/>
    <property type="match status" value="1"/>
</dbReference>
<dbReference type="EMBL" id="CP003355">
    <property type="protein sequence ID" value="AHD06955.1"/>
    <property type="molecule type" value="Genomic_DNA"/>
</dbReference>
<dbReference type="KEGG" id="plv:ERIC2_c32050"/>
<dbReference type="SUPFAM" id="SSF51445">
    <property type="entry name" value="(Trans)glycosidases"/>
    <property type="match status" value="1"/>
</dbReference>
<dbReference type="InterPro" id="IPR045857">
    <property type="entry name" value="O16G_dom_2"/>
</dbReference>
<dbReference type="Proteomes" id="UP000029431">
    <property type="component" value="Chromosome"/>
</dbReference>
<dbReference type="GO" id="GO:0005975">
    <property type="term" value="P:carbohydrate metabolic process"/>
    <property type="evidence" value="ECO:0007669"/>
    <property type="project" value="InterPro"/>
</dbReference>
<organism evidence="2 3">
    <name type="scientific">Paenibacillus larvae subsp. larvae DSM 25430</name>
    <dbReference type="NCBI Taxonomy" id="697284"/>
    <lineage>
        <taxon>Bacteria</taxon>
        <taxon>Bacillati</taxon>
        <taxon>Bacillota</taxon>
        <taxon>Bacilli</taxon>
        <taxon>Bacillales</taxon>
        <taxon>Paenibacillaceae</taxon>
        <taxon>Paenibacillus</taxon>
    </lineage>
</organism>
<sequence length="127" mass="15143">MFDFVANHISKSSEWFQRYLNDEPEYRHYFIPHDPNFDTSHVVRPRTSPLFHEYEGTRGKKTEWTTFSDGRYSFRSFSRIGNDGYSNLLRLPRRDKFKIRCGRIYGKNLEQPAFTFRKLTLSSSCGV</sequence>
<dbReference type="InterPro" id="IPR006047">
    <property type="entry name" value="GH13_cat_dom"/>
</dbReference>
<gene>
    <name evidence="2" type="ORF">ERIC2_c32050</name>
</gene>
<proteinExistence type="predicted"/>
<feature type="domain" description="Glycosyl hydrolase family 13 catalytic" evidence="1">
    <location>
        <begin position="1"/>
        <end position="46"/>
    </location>
</feature>
<evidence type="ECO:0000259" key="1">
    <source>
        <dbReference type="Pfam" id="PF00128"/>
    </source>
</evidence>
<dbReference type="AlphaFoldDB" id="V9WB57"/>
<reference evidence="2 3" key="1">
    <citation type="journal article" date="2014" name="PLoS ONE">
        <title>How to Kill the Honey Bee Larva: Genomic Potential and Virulence Mechanisms of Paenibacillus larvae.</title>
        <authorList>
            <person name="Djukic M."/>
            <person name="Brzuszkiewicz E."/>
            <person name="Funfhaus A."/>
            <person name="Voss J."/>
            <person name="Gollnow K."/>
            <person name="Poppinga L."/>
            <person name="Liesegang H."/>
            <person name="Garcia-Gonzalez E."/>
            <person name="Genersch E."/>
            <person name="Daniel R."/>
        </authorList>
    </citation>
    <scope>NUCLEOTIDE SEQUENCE [LARGE SCALE GENOMIC DNA]</scope>
    <source>
        <strain evidence="2 3">DSM 25430</strain>
    </source>
</reference>
<dbReference type="InterPro" id="IPR017853">
    <property type="entry name" value="GH"/>
</dbReference>
<evidence type="ECO:0000313" key="2">
    <source>
        <dbReference type="EMBL" id="AHD06955.1"/>
    </source>
</evidence>
<protein>
    <recommendedName>
        <fullName evidence="1">Glycosyl hydrolase family 13 catalytic domain-containing protein</fullName>
    </recommendedName>
</protein>
<name>V9WB57_9BACL</name>
<accession>V9WB57</accession>
<dbReference type="HOGENOM" id="CLU_1968361_0_0_9"/>
<dbReference type="RefSeq" id="WP_024094988.1">
    <property type="nucleotide sequence ID" value="NC_023134.1"/>
</dbReference>